<dbReference type="InterPro" id="IPR011251">
    <property type="entry name" value="Luciferase-like_dom"/>
</dbReference>
<name>A0A4Z0P1Y1_9BACT</name>
<evidence type="ECO:0000313" key="5">
    <source>
        <dbReference type="Proteomes" id="UP000298337"/>
    </source>
</evidence>
<dbReference type="Proteomes" id="UP000298337">
    <property type="component" value="Unassembled WGS sequence"/>
</dbReference>
<dbReference type="CDD" id="cd00347">
    <property type="entry name" value="Flavin_utilizing_monoxygenases"/>
    <property type="match status" value="2"/>
</dbReference>
<dbReference type="PANTHER" id="PTHR30137:SF6">
    <property type="entry name" value="LUCIFERASE-LIKE MONOOXYGENASE"/>
    <property type="match status" value="1"/>
</dbReference>
<evidence type="ECO:0000256" key="1">
    <source>
        <dbReference type="ARBA" id="ARBA00007789"/>
    </source>
</evidence>
<dbReference type="AlphaFoldDB" id="A0A4Z0P1Y1"/>
<feature type="domain" description="Luciferase-like" evidence="3">
    <location>
        <begin position="11"/>
        <end position="302"/>
    </location>
</feature>
<dbReference type="GO" id="GO:0005829">
    <property type="term" value="C:cytosol"/>
    <property type="evidence" value="ECO:0007669"/>
    <property type="project" value="TreeGrafter"/>
</dbReference>
<dbReference type="EMBL" id="SRLA01000006">
    <property type="protein sequence ID" value="TGE04094.1"/>
    <property type="molecule type" value="Genomic_DNA"/>
</dbReference>
<dbReference type="InterPro" id="IPR019949">
    <property type="entry name" value="CmoO-like"/>
</dbReference>
<keyword evidence="5" id="KW-1185">Reference proteome</keyword>
<evidence type="ECO:0000313" key="4">
    <source>
        <dbReference type="EMBL" id="TGE04094.1"/>
    </source>
</evidence>
<sequence>MTTTSLADIPFSVLDLAPILAGHTPADTFRHSLELARRVEEWGFQRYWLAEHHNMASIASSATSILIGHIAGGTSRIRVGSGGIMLPNHAPLVIAEQFGTLATLYPGRIDLGLGRAPGTDQVTAMALRRDARGSVNDFPENVQELQLYLSAENRNGRVRAVPAEGLDIPVWLLGSSTYSAQLAGMLGLPFAFASHFAPTYLHEALRLYRSSFRPSEQLAEPYAMACINVIAADTDEEAERLATSFYMFALNIIRGTSSPLQPPIDTMNGRWSDMEEAAVRQMMTYVFIGGPEKITRQLNDFVAKTQVKELMVVSHIYDPAARVRSYEILAELKGKPASTPELVSGEVA</sequence>
<dbReference type="PANTHER" id="PTHR30137">
    <property type="entry name" value="LUCIFERASE-LIKE MONOOXYGENASE"/>
    <property type="match status" value="1"/>
</dbReference>
<dbReference type="RefSeq" id="WP_135436536.1">
    <property type="nucleotide sequence ID" value="NZ_SRLA01000006.1"/>
</dbReference>
<dbReference type="SUPFAM" id="SSF51679">
    <property type="entry name" value="Bacterial luciferase-like"/>
    <property type="match status" value="1"/>
</dbReference>
<comment type="similarity">
    <text evidence="1">To bacterial alkanal monooxygenase alpha and beta chains.</text>
</comment>
<accession>A0A4Z0P1Y1</accession>
<dbReference type="GO" id="GO:0016705">
    <property type="term" value="F:oxidoreductase activity, acting on paired donors, with incorporation or reduction of molecular oxygen"/>
    <property type="evidence" value="ECO:0007669"/>
    <property type="project" value="InterPro"/>
</dbReference>
<evidence type="ECO:0000256" key="2">
    <source>
        <dbReference type="ARBA" id="ARBA00074555"/>
    </source>
</evidence>
<dbReference type="InterPro" id="IPR050766">
    <property type="entry name" value="Bact_Lucif_Oxidored"/>
</dbReference>
<dbReference type="InterPro" id="IPR036661">
    <property type="entry name" value="Luciferase-like_sf"/>
</dbReference>
<evidence type="ECO:0000259" key="3">
    <source>
        <dbReference type="Pfam" id="PF00296"/>
    </source>
</evidence>
<proteinExistence type="predicted"/>
<organism evidence="4 5">
    <name type="scientific">Hymenobacter fodinae</name>
    <dbReference type="NCBI Taxonomy" id="2510796"/>
    <lineage>
        <taxon>Bacteria</taxon>
        <taxon>Pseudomonadati</taxon>
        <taxon>Bacteroidota</taxon>
        <taxon>Cytophagia</taxon>
        <taxon>Cytophagales</taxon>
        <taxon>Hymenobacteraceae</taxon>
        <taxon>Hymenobacter</taxon>
    </lineage>
</organism>
<dbReference type="Gene3D" id="3.20.20.30">
    <property type="entry name" value="Luciferase-like domain"/>
    <property type="match status" value="1"/>
</dbReference>
<dbReference type="FunFam" id="3.20.20.30:FF:000002">
    <property type="entry name" value="LLM class flavin-dependent oxidoreductase"/>
    <property type="match status" value="1"/>
</dbReference>
<reference evidence="4 5" key="1">
    <citation type="submission" date="2019-04" db="EMBL/GenBank/DDBJ databases">
        <authorList>
            <person name="Feng G."/>
            <person name="Zhang J."/>
            <person name="Zhu H."/>
        </authorList>
    </citation>
    <scope>NUCLEOTIDE SEQUENCE [LARGE SCALE GENOMIC DNA]</scope>
    <source>
        <strain evidence="4 5">92R-1</strain>
    </source>
</reference>
<dbReference type="NCBIfam" id="TIGR03558">
    <property type="entry name" value="oxido_grp_1"/>
    <property type="match status" value="1"/>
</dbReference>
<dbReference type="Pfam" id="PF00296">
    <property type="entry name" value="Bac_luciferase"/>
    <property type="match status" value="1"/>
</dbReference>
<dbReference type="OrthoDB" id="9780518at2"/>
<comment type="caution">
    <text evidence="4">The sequence shown here is derived from an EMBL/GenBank/DDBJ whole genome shotgun (WGS) entry which is preliminary data.</text>
</comment>
<protein>
    <recommendedName>
        <fullName evidence="2">Luciferase-like monooxygenase</fullName>
    </recommendedName>
</protein>
<gene>
    <name evidence="4" type="ORF">EU556_22755</name>
</gene>